<evidence type="ECO:0000313" key="2">
    <source>
        <dbReference type="Proteomes" id="UP000246991"/>
    </source>
</evidence>
<dbReference type="EMBL" id="PYWC01000089">
    <property type="protein sequence ID" value="PWW73023.1"/>
    <property type="molecule type" value="Genomic_DNA"/>
</dbReference>
<organism evidence="1 2">
    <name type="scientific">Tuber magnatum</name>
    <name type="common">white Piedmont truffle</name>
    <dbReference type="NCBI Taxonomy" id="42249"/>
    <lineage>
        <taxon>Eukaryota</taxon>
        <taxon>Fungi</taxon>
        <taxon>Dikarya</taxon>
        <taxon>Ascomycota</taxon>
        <taxon>Pezizomycotina</taxon>
        <taxon>Pezizomycetes</taxon>
        <taxon>Pezizales</taxon>
        <taxon>Tuberaceae</taxon>
        <taxon>Tuber</taxon>
    </lineage>
</organism>
<evidence type="ECO:0000313" key="1">
    <source>
        <dbReference type="EMBL" id="PWW73023.1"/>
    </source>
</evidence>
<name>A0A317SF32_9PEZI</name>
<dbReference type="OrthoDB" id="76567at2759"/>
<gene>
    <name evidence="1" type="ORF">C7212DRAFT_222144</name>
</gene>
<feature type="non-terminal residue" evidence="1">
    <location>
        <position position="1"/>
    </location>
</feature>
<sequence length="107" mass="11684">HDVKIILLISASKPQRKIHLEQWESVTIPNPRITRGNNGPLATVPRKIHEIDITVPVLAGPGPPATVVNGAPLTLDFARIFLRQPGSGEGNIILTVQDLALYANRVW</sequence>
<protein>
    <submittedName>
        <fullName evidence="1">Uncharacterized protein</fullName>
    </submittedName>
</protein>
<comment type="caution">
    <text evidence="1">The sequence shown here is derived from an EMBL/GenBank/DDBJ whole genome shotgun (WGS) entry which is preliminary data.</text>
</comment>
<reference evidence="1 2" key="1">
    <citation type="submission" date="2018-03" db="EMBL/GenBank/DDBJ databases">
        <title>Genomes of Pezizomycetes fungi and the evolution of truffles.</title>
        <authorList>
            <person name="Murat C."/>
            <person name="Payen T."/>
            <person name="Noel B."/>
            <person name="Kuo A."/>
            <person name="Martin F.M."/>
        </authorList>
    </citation>
    <scope>NUCLEOTIDE SEQUENCE [LARGE SCALE GENOMIC DNA]</scope>
    <source>
        <strain evidence="1">091103-1</strain>
    </source>
</reference>
<dbReference type="Proteomes" id="UP000246991">
    <property type="component" value="Unassembled WGS sequence"/>
</dbReference>
<proteinExistence type="predicted"/>
<accession>A0A317SF32</accession>
<dbReference type="AlphaFoldDB" id="A0A317SF32"/>
<keyword evidence="2" id="KW-1185">Reference proteome</keyword>